<sequence length="312" mass="31971">MASVKVSAHSLEQQKKEYEKAVKNLDNALEQIKKVNASLGKDAMLDGVRQALTKLAASLETRAGVILLMTKALEQSNAKYTAAQKKAVTKSNQFRAHNRDFYGNPVVVTVVAGGAGATAGALTGAAAVAETTGTTPAASNVASGTVTDASNAVSGTGGSVHIKSQGTVNVSSQTDSDIRQAVYTQRGPSATIAQVSEHARNVAAPKAADSLTDIPEKETVAMASEIPEPGSAPAVTGAAVTGAAVTGAFAAGAAAAGAAIGSIAGGSIKRIKQPEPFTKEKKPDPSTDIEAQLEAARERLRRFNEMEMEEKE</sequence>
<proteinExistence type="predicted"/>
<feature type="region of interest" description="Disordered" evidence="2">
    <location>
        <begin position="267"/>
        <end position="290"/>
    </location>
</feature>
<feature type="coiled-coil region" evidence="1">
    <location>
        <begin position="1"/>
        <end position="38"/>
    </location>
</feature>
<dbReference type="RefSeq" id="WP_349230259.1">
    <property type="nucleotide sequence ID" value="NZ_JBBMFJ010000035.1"/>
</dbReference>
<dbReference type="Proteomes" id="UP001437460">
    <property type="component" value="Unassembled WGS sequence"/>
</dbReference>
<gene>
    <name evidence="3" type="ORF">WMO41_13790</name>
</gene>
<name>A0ABV1HPI8_9FIRM</name>
<evidence type="ECO:0000256" key="2">
    <source>
        <dbReference type="SAM" id="MobiDB-lite"/>
    </source>
</evidence>
<organism evidence="3 4">
    <name type="scientific">Ventrimonas faecis</name>
    <dbReference type="NCBI Taxonomy" id="3133170"/>
    <lineage>
        <taxon>Bacteria</taxon>
        <taxon>Bacillati</taxon>
        <taxon>Bacillota</taxon>
        <taxon>Clostridia</taxon>
        <taxon>Lachnospirales</taxon>
        <taxon>Lachnospiraceae</taxon>
        <taxon>Ventrimonas</taxon>
    </lineage>
</organism>
<keyword evidence="4" id="KW-1185">Reference proteome</keyword>
<comment type="caution">
    <text evidence="3">The sequence shown here is derived from an EMBL/GenBank/DDBJ whole genome shotgun (WGS) entry which is preliminary data.</text>
</comment>
<evidence type="ECO:0000313" key="4">
    <source>
        <dbReference type="Proteomes" id="UP001437460"/>
    </source>
</evidence>
<protein>
    <submittedName>
        <fullName evidence="3">Uncharacterized protein</fullName>
    </submittedName>
</protein>
<keyword evidence="1" id="KW-0175">Coiled coil</keyword>
<accession>A0ABV1HPI8</accession>
<dbReference type="EMBL" id="JBBMFJ010000035">
    <property type="protein sequence ID" value="MEQ2564221.1"/>
    <property type="molecule type" value="Genomic_DNA"/>
</dbReference>
<evidence type="ECO:0000256" key="1">
    <source>
        <dbReference type="SAM" id="Coils"/>
    </source>
</evidence>
<reference evidence="3 4" key="1">
    <citation type="submission" date="2024-03" db="EMBL/GenBank/DDBJ databases">
        <title>Human intestinal bacterial collection.</title>
        <authorList>
            <person name="Pauvert C."/>
            <person name="Hitch T.C.A."/>
            <person name="Clavel T."/>
        </authorList>
    </citation>
    <scope>NUCLEOTIDE SEQUENCE [LARGE SCALE GENOMIC DNA]</scope>
    <source>
        <strain evidence="3 4">CLA-AP-H27</strain>
    </source>
</reference>
<evidence type="ECO:0000313" key="3">
    <source>
        <dbReference type="EMBL" id="MEQ2564221.1"/>
    </source>
</evidence>